<keyword evidence="2" id="KW-1185">Reference proteome</keyword>
<sequence length="343" mass="37839">MPSTRCVSTVELGLINQQSQAAFFSQLPAETRLEVYCLISWLPMCILNDSWANKVRCLATAEEEQNKTSQGSRIVYGGRLCFLLSCRKAYSEAAADTSPRWIQLRTDLDAQRLFWRKTPQRAQLRIAEIHIDSRISQTGSLHLQRLVSQGSLKRIVLSILPTGPCCTRCHHKIIRGILNVGVDSLEIKGAMPRGLQKLGVARADGSFLLDRATRKEIGTGQQPDPLCTPYVSPLRGNGTDDTGAEMACAQCGTQQDTHPEVANVRSPKSSCRTASLSTAMFSTADRISLVIRRSSIGDFFLFVERETESSELSSHGLKLRRSASNGGQGIFKAKIKDKIEGRK</sequence>
<reference evidence="1 2" key="1">
    <citation type="journal article" date="2024" name="J. Plant Pathol.">
        <title>Sequence and assembly of the genome of Seiridium unicorne, isolate CBS 538.82, causal agent of cypress canker disease.</title>
        <authorList>
            <person name="Scali E."/>
            <person name="Rocca G.D."/>
            <person name="Danti R."/>
            <person name="Garbelotto M."/>
            <person name="Barberini S."/>
            <person name="Baroncelli R."/>
            <person name="Emiliani G."/>
        </authorList>
    </citation>
    <scope>NUCLEOTIDE SEQUENCE [LARGE SCALE GENOMIC DNA]</scope>
    <source>
        <strain evidence="1 2">BM-138-508</strain>
    </source>
</reference>
<dbReference type="Proteomes" id="UP001408356">
    <property type="component" value="Unassembled WGS sequence"/>
</dbReference>
<evidence type="ECO:0000313" key="1">
    <source>
        <dbReference type="EMBL" id="KAK9420994.1"/>
    </source>
</evidence>
<evidence type="ECO:0000313" key="2">
    <source>
        <dbReference type="Proteomes" id="UP001408356"/>
    </source>
</evidence>
<gene>
    <name evidence="1" type="ORF">SUNI508_06139</name>
</gene>
<proteinExistence type="predicted"/>
<protein>
    <submittedName>
        <fullName evidence="1">Uncharacterized protein</fullName>
    </submittedName>
</protein>
<accession>A0ABR2V247</accession>
<comment type="caution">
    <text evidence="1">The sequence shown here is derived from an EMBL/GenBank/DDBJ whole genome shotgun (WGS) entry which is preliminary data.</text>
</comment>
<name>A0ABR2V247_9PEZI</name>
<organism evidence="1 2">
    <name type="scientific">Seiridium unicorne</name>
    <dbReference type="NCBI Taxonomy" id="138068"/>
    <lineage>
        <taxon>Eukaryota</taxon>
        <taxon>Fungi</taxon>
        <taxon>Dikarya</taxon>
        <taxon>Ascomycota</taxon>
        <taxon>Pezizomycotina</taxon>
        <taxon>Sordariomycetes</taxon>
        <taxon>Xylariomycetidae</taxon>
        <taxon>Amphisphaeriales</taxon>
        <taxon>Sporocadaceae</taxon>
        <taxon>Seiridium</taxon>
    </lineage>
</organism>
<dbReference type="EMBL" id="JARVKF010000212">
    <property type="protein sequence ID" value="KAK9420994.1"/>
    <property type="molecule type" value="Genomic_DNA"/>
</dbReference>